<feature type="domain" description="EAL" evidence="1">
    <location>
        <begin position="9"/>
        <end position="65"/>
    </location>
</feature>
<dbReference type="InterPro" id="IPR001633">
    <property type="entry name" value="EAL_dom"/>
</dbReference>
<dbReference type="Proteomes" id="UP000320338">
    <property type="component" value="Unassembled WGS sequence"/>
</dbReference>
<dbReference type="Gene3D" id="3.20.20.450">
    <property type="entry name" value="EAL domain"/>
    <property type="match status" value="1"/>
</dbReference>
<dbReference type="OrthoDB" id="23692at2"/>
<evidence type="ECO:0000313" key="3">
    <source>
        <dbReference type="Proteomes" id="UP000320338"/>
    </source>
</evidence>
<dbReference type="EMBL" id="BJNG01000017">
    <property type="protein sequence ID" value="GEC20048.1"/>
    <property type="molecule type" value="Genomic_DNA"/>
</dbReference>
<accession>A0A4Y3WNI1</accession>
<proteinExistence type="predicted"/>
<dbReference type="RefSeq" id="WP_141278591.1">
    <property type="nucleotide sequence ID" value="NZ_BAAARZ010000019.1"/>
</dbReference>
<reference evidence="2 3" key="1">
    <citation type="submission" date="2019-06" db="EMBL/GenBank/DDBJ databases">
        <title>Whole genome shotgun sequence of Pseudonocardia hydrocarbonoxydans NBRC 14498.</title>
        <authorList>
            <person name="Hosoyama A."/>
            <person name="Uohara A."/>
            <person name="Ohji S."/>
            <person name="Ichikawa N."/>
        </authorList>
    </citation>
    <scope>NUCLEOTIDE SEQUENCE [LARGE SCALE GENOMIC DNA]</scope>
    <source>
        <strain evidence="2 3">NBRC 14498</strain>
    </source>
</reference>
<sequence length="65" mass="6924">MLRADLVERGRVEHLLRTALAGRVGPPRPGAALSVAYQPVHDLDTGDLVGFEALARLHDAPGTRA</sequence>
<dbReference type="SUPFAM" id="SSF141868">
    <property type="entry name" value="EAL domain-like"/>
    <property type="match status" value="1"/>
</dbReference>
<evidence type="ECO:0000259" key="1">
    <source>
        <dbReference type="PROSITE" id="PS50883"/>
    </source>
</evidence>
<keyword evidence="3" id="KW-1185">Reference proteome</keyword>
<name>A0A4Y3WNI1_9PSEU</name>
<protein>
    <recommendedName>
        <fullName evidence="1">EAL domain-containing protein</fullName>
    </recommendedName>
</protein>
<dbReference type="AlphaFoldDB" id="A0A4Y3WNI1"/>
<comment type="caution">
    <text evidence="2">The sequence shown here is derived from an EMBL/GenBank/DDBJ whole genome shotgun (WGS) entry which is preliminary data.</text>
</comment>
<gene>
    <name evidence="2" type="ORF">PHY01_23310</name>
</gene>
<evidence type="ECO:0000313" key="2">
    <source>
        <dbReference type="EMBL" id="GEC20048.1"/>
    </source>
</evidence>
<dbReference type="PROSITE" id="PS50883">
    <property type="entry name" value="EAL"/>
    <property type="match status" value="1"/>
</dbReference>
<dbReference type="InterPro" id="IPR035919">
    <property type="entry name" value="EAL_sf"/>
</dbReference>
<organism evidence="2 3">
    <name type="scientific">Pseudonocardia hydrocarbonoxydans</name>
    <dbReference type="NCBI Taxonomy" id="76726"/>
    <lineage>
        <taxon>Bacteria</taxon>
        <taxon>Bacillati</taxon>
        <taxon>Actinomycetota</taxon>
        <taxon>Actinomycetes</taxon>
        <taxon>Pseudonocardiales</taxon>
        <taxon>Pseudonocardiaceae</taxon>
        <taxon>Pseudonocardia</taxon>
    </lineage>
</organism>